<proteinExistence type="predicted"/>
<reference evidence="3" key="1">
    <citation type="submission" date="2016-10" db="EMBL/GenBank/DDBJ databases">
        <authorList>
            <person name="Varghese N."/>
            <person name="Submissions S."/>
        </authorList>
    </citation>
    <scope>NUCLEOTIDE SEQUENCE [LARGE SCALE GENOMIC DNA]</scope>
    <source>
        <strain evidence="3">CGMCC 4.3516</strain>
    </source>
</reference>
<feature type="transmembrane region" description="Helical" evidence="1">
    <location>
        <begin position="12"/>
        <end position="29"/>
    </location>
</feature>
<accession>A0A1G6ZPS4</accession>
<evidence type="ECO:0000256" key="1">
    <source>
        <dbReference type="SAM" id="Phobius"/>
    </source>
</evidence>
<gene>
    <name evidence="2" type="ORF">SAMN05216270_111130</name>
</gene>
<evidence type="ECO:0000313" key="2">
    <source>
        <dbReference type="EMBL" id="SDE04531.1"/>
    </source>
</evidence>
<evidence type="ECO:0000313" key="3">
    <source>
        <dbReference type="Proteomes" id="UP000198949"/>
    </source>
</evidence>
<evidence type="ECO:0008006" key="4">
    <source>
        <dbReference type="Google" id="ProtNLM"/>
    </source>
</evidence>
<keyword evidence="1" id="KW-0472">Membrane</keyword>
<dbReference type="AlphaFoldDB" id="A0A1G6ZPS4"/>
<dbReference type="Proteomes" id="UP000198949">
    <property type="component" value="Unassembled WGS sequence"/>
</dbReference>
<dbReference type="RefSeq" id="WP_177154996.1">
    <property type="nucleotide sequence ID" value="NZ_FNAD01000011.1"/>
</dbReference>
<organism evidence="2 3">
    <name type="scientific">Glycomyces harbinensis</name>
    <dbReference type="NCBI Taxonomy" id="58114"/>
    <lineage>
        <taxon>Bacteria</taxon>
        <taxon>Bacillati</taxon>
        <taxon>Actinomycetota</taxon>
        <taxon>Actinomycetes</taxon>
        <taxon>Glycomycetales</taxon>
        <taxon>Glycomycetaceae</taxon>
        <taxon>Glycomyces</taxon>
    </lineage>
</organism>
<dbReference type="STRING" id="58114.SAMN05216270_111130"/>
<keyword evidence="3" id="KW-1185">Reference proteome</keyword>
<keyword evidence="1" id="KW-0812">Transmembrane</keyword>
<feature type="transmembrane region" description="Helical" evidence="1">
    <location>
        <begin position="154"/>
        <end position="174"/>
    </location>
</feature>
<keyword evidence="1" id="KW-1133">Transmembrane helix</keyword>
<name>A0A1G6ZPS4_9ACTN</name>
<dbReference type="EMBL" id="FNAD01000011">
    <property type="protein sequence ID" value="SDE04531.1"/>
    <property type="molecule type" value="Genomic_DNA"/>
</dbReference>
<protein>
    <recommendedName>
        <fullName evidence="4">UDP-N-acetylmuramyl pentapeptide phosphotransferase/UDP-N-acetylglucosamine-1-phosphate transferase</fullName>
    </recommendedName>
</protein>
<sequence>MSQLTRTVGRAFLGGLAAGGTIAAIGAVRRSKWAAELERVNHKGDTVSLAEGPGITVGATAGAVLGANSPAYAVAAATAGLTAGAVGLYDDMADAKGEKAKGFKGHIGALLKGRMSAGLIKVVGISTAGLASAALIDLANGELTDERRSKVRRLWNVGVGGGVIAGTANVINLFDLRPGRALKVVTLAAAPLTRDPGPDARRRTAAGGANTALAVSSAAGAAMADDLDGKTMLGDGGANALGALLGLAFIARTGMLGRHVALAGVAALIAASEKVSFTKVIAETPVLRELDELGRTKS</sequence>